<feature type="region of interest" description="Disordered" evidence="1">
    <location>
        <begin position="803"/>
        <end position="826"/>
    </location>
</feature>
<sequence>MPGESQGGDASIPGLVSYKGFRPEFNEVVEGSPSLLRTYAEDLTTMEARILGRSHDLEGAHDDAAMEFSSLIMWNISSMGTEDQVQWQKAAGAINFCAALTEELADVLQTYRDERTRLVERWNTEASEVGEDYGSTSAIDFPNLPFWTSKSEKAEQALRALIEELEGDEQTAHTKATEEVGQISDDLRGGAPSPDAIERLKNGGYINWSYFNLGGSFGDIPEDIDPEEMVDEVLEYVNGDKPLDDRYYELMAILSSVGWRAEEARNVDGAEMDPQDMEFLKEFYDKLEETVDVAHLANIAPEFMGKEDSELFLGALGTGLLVLSDPRLKHGDDSVPGGYYDLPPSVRLAVEGDPNFGMQDHNWESLGNLFGHVPEGIEGGRGLSLTMGLTVGDALSDPHALHSFETIEHMESVLGVATRNADANADMISGPGDWYEHPRLGSDMHGEEKRHAALEAIFTQEWTDGGAAASGYTDWILEAREAAGEDTQKVDEVAKDLIEFLTDKDRYERMTDLTGGVYSGNQGEFFGQSGLSFTQVNHEMANGLVNVFGAYVEEFSLNNTEEGVRFSDASGRMLIGEDERMRFLEYVAGGPEAATSMVAISEMHSQGLVSEMFENDLSPRGAGQDTSRLDWLINSALINEAESRMSSEDDAKKEAYDRKVAGRELLIDLAFKPASLISTKSPVTDLVIGEMISGAQSAITNAATDSVSLDLGPVPDTNAQSETSISANHIGMGTSIVDYYIENDVLSAEDLAGYDHLEYRDGGVAIVGYDSDVMYDVQDEIVELLSGVDDGRGAEILETYKEGYSDSKVDNNNNPSVDDSGRPEED</sequence>
<name>A0A7K2IS97_9ACTN</name>
<proteinExistence type="predicted"/>
<accession>A0A7K2IS97</accession>
<gene>
    <name evidence="3" type="ORF">GTW20_10305</name>
</gene>
<evidence type="ECO:0000313" key="3">
    <source>
        <dbReference type="EMBL" id="MYR32655.1"/>
    </source>
</evidence>
<organism evidence="3 4">
    <name type="scientific">Nocardiopsis alba</name>
    <dbReference type="NCBI Taxonomy" id="53437"/>
    <lineage>
        <taxon>Bacteria</taxon>
        <taxon>Bacillati</taxon>
        <taxon>Actinomycetota</taxon>
        <taxon>Actinomycetes</taxon>
        <taxon>Streptosporangiales</taxon>
        <taxon>Nocardiopsidaceae</taxon>
        <taxon>Nocardiopsis</taxon>
    </lineage>
</organism>
<dbReference type="RefSeq" id="WP_042284339.1">
    <property type="nucleotide sequence ID" value="NZ_WWHY01000001.1"/>
</dbReference>
<dbReference type="Pfam" id="PF23275">
    <property type="entry name" value="TPR_23"/>
    <property type="match status" value="1"/>
</dbReference>
<reference evidence="3 4" key="1">
    <citation type="journal article" date="2019" name="Nat. Commun.">
        <title>The antimicrobial potential of Streptomyces from insect microbiomes.</title>
        <authorList>
            <person name="Chevrette M.G."/>
            <person name="Carlson C.M."/>
            <person name="Ortega H.E."/>
            <person name="Thomas C."/>
            <person name="Ananiev G.E."/>
            <person name="Barns K.J."/>
            <person name="Book A.J."/>
            <person name="Cagnazzo J."/>
            <person name="Carlos C."/>
            <person name="Flanigan W."/>
            <person name="Grubbs K.J."/>
            <person name="Horn H.A."/>
            <person name="Hoffmann F.M."/>
            <person name="Klassen J.L."/>
            <person name="Knack J.J."/>
            <person name="Lewin G.R."/>
            <person name="McDonald B.R."/>
            <person name="Muller L."/>
            <person name="Melo W.G.P."/>
            <person name="Pinto-Tomas A.A."/>
            <person name="Schmitz A."/>
            <person name="Wendt-Pienkowski E."/>
            <person name="Wildman S."/>
            <person name="Zhao M."/>
            <person name="Zhang F."/>
            <person name="Bugni T.S."/>
            <person name="Andes D.R."/>
            <person name="Pupo M.T."/>
            <person name="Currie C.R."/>
        </authorList>
    </citation>
    <scope>NUCLEOTIDE SEQUENCE [LARGE SCALE GENOMIC DNA]</scope>
    <source>
        <strain evidence="3 4">SID5840</strain>
    </source>
</reference>
<evidence type="ECO:0000313" key="4">
    <source>
        <dbReference type="Proteomes" id="UP000467124"/>
    </source>
</evidence>
<dbReference type="AlphaFoldDB" id="A0A7K2IS97"/>
<feature type="domain" description="TPR repeat" evidence="2">
    <location>
        <begin position="271"/>
        <end position="475"/>
    </location>
</feature>
<dbReference type="EMBL" id="WWHY01000001">
    <property type="protein sequence ID" value="MYR32655.1"/>
    <property type="molecule type" value="Genomic_DNA"/>
</dbReference>
<evidence type="ECO:0000259" key="2">
    <source>
        <dbReference type="Pfam" id="PF23275"/>
    </source>
</evidence>
<dbReference type="Proteomes" id="UP000467124">
    <property type="component" value="Unassembled WGS sequence"/>
</dbReference>
<protein>
    <recommendedName>
        <fullName evidence="2">TPR repeat domain-containing protein</fullName>
    </recommendedName>
</protein>
<dbReference type="InterPro" id="IPR057037">
    <property type="entry name" value="TPR_rep_actino"/>
</dbReference>
<evidence type="ECO:0000256" key="1">
    <source>
        <dbReference type="SAM" id="MobiDB-lite"/>
    </source>
</evidence>
<comment type="caution">
    <text evidence="3">The sequence shown here is derived from an EMBL/GenBank/DDBJ whole genome shotgun (WGS) entry which is preliminary data.</text>
</comment>